<reference evidence="3 4" key="1">
    <citation type="submission" date="2022-05" db="EMBL/GenBank/DDBJ databases">
        <authorList>
            <consortium name="Genoscope - CEA"/>
            <person name="William W."/>
        </authorList>
    </citation>
    <scope>NUCLEOTIDE SEQUENCE [LARGE SCALE GENOMIC DNA]</scope>
</reference>
<gene>
    <name evidence="3" type="ORF">PLOB_00049581</name>
</gene>
<accession>A0ABN8PYL1</accession>
<dbReference type="SUPFAM" id="SSF81383">
    <property type="entry name" value="F-box domain"/>
    <property type="match status" value="1"/>
</dbReference>
<proteinExistence type="predicted"/>
<comment type="caution">
    <text evidence="3">The sequence shown here is derived from an EMBL/GenBank/DDBJ whole genome shotgun (WGS) entry which is preliminary data.</text>
</comment>
<protein>
    <recommendedName>
        <fullName evidence="2">F-box domain-containing protein</fullName>
    </recommendedName>
</protein>
<evidence type="ECO:0000259" key="2">
    <source>
        <dbReference type="PROSITE" id="PS50181"/>
    </source>
</evidence>
<evidence type="ECO:0000313" key="4">
    <source>
        <dbReference type="Proteomes" id="UP001159405"/>
    </source>
</evidence>
<dbReference type="InterPro" id="IPR036047">
    <property type="entry name" value="F-box-like_dom_sf"/>
</dbReference>
<feature type="non-terminal residue" evidence="3">
    <location>
        <position position="1"/>
    </location>
</feature>
<evidence type="ECO:0000313" key="3">
    <source>
        <dbReference type="EMBL" id="CAH3153424.1"/>
    </source>
</evidence>
<dbReference type="Gene3D" id="1.20.1280.50">
    <property type="match status" value="1"/>
</dbReference>
<evidence type="ECO:0000256" key="1">
    <source>
        <dbReference type="SAM" id="MobiDB-lite"/>
    </source>
</evidence>
<organism evidence="3 4">
    <name type="scientific">Porites lobata</name>
    <dbReference type="NCBI Taxonomy" id="104759"/>
    <lineage>
        <taxon>Eukaryota</taxon>
        <taxon>Metazoa</taxon>
        <taxon>Cnidaria</taxon>
        <taxon>Anthozoa</taxon>
        <taxon>Hexacorallia</taxon>
        <taxon>Scleractinia</taxon>
        <taxon>Fungiina</taxon>
        <taxon>Poritidae</taxon>
        <taxon>Porites</taxon>
    </lineage>
</organism>
<dbReference type="InterPro" id="IPR001810">
    <property type="entry name" value="F-box_dom"/>
</dbReference>
<dbReference type="PROSITE" id="PS50181">
    <property type="entry name" value="FBOX"/>
    <property type="match status" value="1"/>
</dbReference>
<keyword evidence="4" id="KW-1185">Reference proteome</keyword>
<name>A0ABN8PYL1_9CNID</name>
<dbReference type="Pfam" id="PF00646">
    <property type="entry name" value="F-box"/>
    <property type="match status" value="1"/>
</dbReference>
<dbReference type="EMBL" id="CALNXK010000096">
    <property type="protein sequence ID" value="CAH3153424.1"/>
    <property type="molecule type" value="Genomic_DNA"/>
</dbReference>
<feature type="region of interest" description="Disordered" evidence="1">
    <location>
        <begin position="1"/>
        <end position="20"/>
    </location>
</feature>
<sequence>TEKSCSAPPNKLPNLSNPDDQAEVSGIEALPDEVLVEVFKNFSLKEMLKTICLVSRRWRHIVNNNNILCVL</sequence>
<dbReference type="Proteomes" id="UP001159405">
    <property type="component" value="Unassembled WGS sequence"/>
</dbReference>
<feature type="domain" description="F-box" evidence="2">
    <location>
        <begin position="24"/>
        <end position="71"/>
    </location>
</feature>